<dbReference type="Pfam" id="PF02897">
    <property type="entry name" value="Peptidase_S9_N"/>
    <property type="match status" value="1"/>
</dbReference>
<dbReference type="GO" id="GO:0070012">
    <property type="term" value="F:oligopeptidase activity"/>
    <property type="evidence" value="ECO:0007669"/>
    <property type="project" value="TreeGrafter"/>
</dbReference>
<evidence type="ECO:0000256" key="4">
    <source>
        <dbReference type="ARBA" id="ARBA00022801"/>
    </source>
</evidence>
<evidence type="ECO:0000313" key="10">
    <source>
        <dbReference type="Proteomes" id="UP000256686"/>
    </source>
</evidence>
<gene>
    <name evidence="9" type="ORF">DRF65_26605</name>
</gene>
<feature type="domain" description="Peptidase S9 prolyl oligopeptidase catalytic" evidence="7">
    <location>
        <begin position="504"/>
        <end position="715"/>
    </location>
</feature>
<feature type="domain" description="Peptidase S9A N-terminal" evidence="8">
    <location>
        <begin position="30"/>
        <end position="389"/>
    </location>
</feature>
<dbReference type="Gene3D" id="3.40.50.1820">
    <property type="entry name" value="alpha/beta hydrolase"/>
    <property type="match status" value="1"/>
</dbReference>
<accession>A0A3D9C0F7</accession>
<keyword evidence="6" id="KW-0732">Signal</keyword>
<evidence type="ECO:0000259" key="7">
    <source>
        <dbReference type="Pfam" id="PF00326"/>
    </source>
</evidence>
<reference evidence="10" key="1">
    <citation type="submission" date="2018-06" db="EMBL/GenBank/DDBJ databases">
        <authorList>
            <person name="Lum Nde A."/>
            <person name="Hugo C."/>
        </authorList>
    </citation>
    <scope>NUCLEOTIDE SEQUENCE [LARGE SCALE GENOMIC DNA]</scope>
    <source>
        <strain evidence="10">1_F178</strain>
    </source>
</reference>
<dbReference type="Pfam" id="PF00326">
    <property type="entry name" value="Peptidase_S9"/>
    <property type="match status" value="1"/>
</dbReference>
<dbReference type="GO" id="GO:0006508">
    <property type="term" value="P:proteolysis"/>
    <property type="evidence" value="ECO:0007669"/>
    <property type="project" value="UniProtKB-KW"/>
</dbReference>
<evidence type="ECO:0000313" key="9">
    <source>
        <dbReference type="EMBL" id="REC59333.1"/>
    </source>
</evidence>
<evidence type="ECO:0000259" key="8">
    <source>
        <dbReference type="Pfam" id="PF02897"/>
    </source>
</evidence>
<feature type="chain" id="PRO_5017635113" description="prolyl oligopeptidase" evidence="6">
    <location>
        <begin position="21"/>
        <end position="727"/>
    </location>
</feature>
<dbReference type="GO" id="GO:0005829">
    <property type="term" value="C:cytosol"/>
    <property type="evidence" value="ECO:0007669"/>
    <property type="project" value="TreeGrafter"/>
</dbReference>
<evidence type="ECO:0000256" key="5">
    <source>
        <dbReference type="ARBA" id="ARBA00022825"/>
    </source>
</evidence>
<dbReference type="InterPro" id="IPR023302">
    <property type="entry name" value="Pept_S9A_N"/>
</dbReference>
<dbReference type="PANTHER" id="PTHR42881:SF2">
    <property type="entry name" value="PROLYL ENDOPEPTIDASE"/>
    <property type="match status" value="1"/>
</dbReference>
<protein>
    <recommendedName>
        <fullName evidence="2">prolyl oligopeptidase</fullName>
        <ecNumber evidence="2">3.4.21.26</ecNumber>
    </recommendedName>
</protein>
<evidence type="ECO:0000256" key="2">
    <source>
        <dbReference type="ARBA" id="ARBA00011897"/>
    </source>
</evidence>
<dbReference type="RefSeq" id="WP_115973735.1">
    <property type="nucleotide sequence ID" value="NZ_QNVT01000041.1"/>
</dbReference>
<dbReference type="SUPFAM" id="SSF53474">
    <property type="entry name" value="alpha/beta-Hydrolases"/>
    <property type="match status" value="1"/>
</dbReference>
<sequence length="727" mass="82923">MTCRSILFFFINFIFGIITAQKSNLAPSVTSSDDYFGVKIADEYRNLENLKDPSVINWMQSQTNYSNSILQKIPNRQYYIDKRLEFDQQKSFSVDKINITENDFYFYLKKKPDENTTKLYYRKSFKGIETEIFNPENYKPDTHKKYVINYIKPNYDGSKIAISLTESGKEVSEMIIYDVKSQKVLSDLITNCWPTNGGGISWLSDNNSFIYLQFPVTDPASDLFMKNMQAVVHTIGQNPKELNVLLSKKNNPDLKISAEDYPIVKLPTKESQFLFGSMAGATNFNDTYFKPTNLISKKNQWKLLFTKEEKIDGFILKNDSIIYISKKNGANAIYCTSLKNPDFKNPDIIVPNIPDEEINGLYQLKNGFVFNSSKNGVESKLYLYQKGKVENLILPFPSGDIAVTTQDSYSNDFWINCTGWKNDNERFKFDSVIKKFLPENLAPIVEYPEFKDIIVKEIIVKSHDGQDIPFSLLYRKDIKKDKNNPLLIDAYGAYGVNNSPFLDMTFMLWALKGGIAAIAHVRGGAEKGESWHLGGFKETKPNSWRDLIACAEYMIHENYTSSNKIAIWGQSAGGITIGRAMTERADLFKVAILTAGMVNTLRLEATPNGLNSAKEFGSKNIKSEFSALYEMDAYHHLKKGEKYPATFITTGINDPRVSPWMSTKFAAKLQEYNTSDHPVLLKVDYSGGHGERDLPLKQKYNNLADVFAFAFWQLGHPDYQLKEEIKK</sequence>
<evidence type="ECO:0000256" key="6">
    <source>
        <dbReference type="SAM" id="SignalP"/>
    </source>
</evidence>
<dbReference type="PANTHER" id="PTHR42881">
    <property type="entry name" value="PROLYL ENDOPEPTIDASE"/>
    <property type="match status" value="1"/>
</dbReference>
<dbReference type="InterPro" id="IPR002470">
    <property type="entry name" value="Peptidase_S9A"/>
</dbReference>
<dbReference type="GO" id="GO:0004252">
    <property type="term" value="F:serine-type endopeptidase activity"/>
    <property type="evidence" value="ECO:0007669"/>
    <property type="project" value="UniProtKB-EC"/>
</dbReference>
<dbReference type="SUPFAM" id="SSF50993">
    <property type="entry name" value="Peptidase/esterase 'gauge' domain"/>
    <property type="match status" value="1"/>
</dbReference>
<proteinExistence type="predicted"/>
<keyword evidence="10" id="KW-1185">Reference proteome</keyword>
<dbReference type="InterPro" id="IPR051167">
    <property type="entry name" value="Prolyl_oligopep/macrocyclase"/>
</dbReference>
<evidence type="ECO:0000256" key="3">
    <source>
        <dbReference type="ARBA" id="ARBA00022670"/>
    </source>
</evidence>
<dbReference type="Gene3D" id="2.130.10.120">
    <property type="entry name" value="Prolyl oligopeptidase, N-terminal domain"/>
    <property type="match status" value="1"/>
</dbReference>
<comment type="catalytic activity">
    <reaction evidence="1">
        <text>Hydrolysis of Pro-|-Xaa &gt;&gt; Ala-|-Xaa in oligopeptides.</text>
        <dbReference type="EC" id="3.4.21.26"/>
    </reaction>
</comment>
<dbReference type="InterPro" id="IPR001375">
    <property type="entry name" value="Peptidase_S9_cat"/>
</dbReference>
<dbReference type="PRINTS" id="PR00862">
    <property type="entry name" value="PROLIGOPTASE"/>
</dbReference>
<organism evidence="9 10">
    <name type="scientific">Chryseobacterium pennae</name>
    <dbReference type="NCBI Taxonomy" id="2258962"/>
    <lineage>
        <taxon>Bacteria</taxon>
        <taxon>Pseudomonadati</taxon>
        <taxon>Bacteroidota</taxon>
        <taxon>Flavobacteriia</taxon>
        <taxon>Flavobacteriales</taxon>
        <taxon>Weeksellaceae</taxon>
        <taxon>Chryseobacterium group</taxon>
        <taxon>Chryseobacterium</taxon>
    </lineage>
</organism>
<dbReference type="AlphaFoldDB" id="A0A3D9C0F7"/>
<evidence type="ECO:0000256" key="1">
    <source>
        <dbReference type="ARBA" id="ARBA00001070"/>
    </source>
</evidence>
<dbReference type="EMBL" id="QNVT01000041">
    <property type="protein sequence ID" value="REC59333.1"/>
    <property type="molecule type" value="Genomic_DNA"/>
</dbReference>
<feature type="signal peptide" evidence="6">
    <location>
        <begin position="1"/>
        <end position="20"/>
    </location>
</feature>
<dbReference type="Proteomes" id="UP000256686">
    <property type="component" value="Unassembled WGS sequence"/>
</dbReference>
<keyword evidence="3" id="KW-0645">Protease</keyword>
<keyword evidence="5" id="KW-0720">Serine protease</keyword>
<name>A0A3D9C0F7_9FLAO</name>
<dbReference type="EC" id="3.4.21.26" evidence="2"/>
<dbReference type="InterPro" id="IPR029058">
    <property type="entry name" value="AB_hydrolase_fold"/>
</dbReference>
<keyword evidence="4" id="KW-0378">Hydrolase</keyword>
<comment type="caution">
    <text evidence="9">The sequence shown here is derived from an EMBL/GenBank/DDBJ whole genome shotgun (WGS) entry which is preliminary data.</text>
</comment>